<gene>
    <name evidence="2" type="ORF">PV11_02364</name>
</gene>
<dbReference type="AlphaFoldDB" id="A0A0D1WDD3"/>
<evidence type="ECO:0000313" key="3">
    <source>
        <dbReference type="Proteomes" id="UP000053599"/>
    </source>
</evidence>
<dbReference type="HOGENOM" id="CLU_090064_1_0_1"/>
<sequence>MAPSPEDLSFQERQKMADDYRKFLHTASLATVFIAPVLIILPPRKLDLYTFSLAGAFVVSANYQTKQRTGAGFMGHLGRPFAMPKRAQEIQAQQMERKRLLEEAAAPAERKKGSLLEEKAREIWMGGETEGWKERRLKEEQEKLDQGEGYWDMIRDQVWEVWNWGEKKAEDLEEKDEEVLQSKKKS</sequence>
<name>A0A0D1WDD3_9EURO</name>
<dbReference type="OrthoDB" id="5411041at2759"/>
<dbReference type="Proteomes" id="UP000053599">
    <property type="component" value="Unassembled WGS sequence"/>
</dbReference>
<organism evidence="2 3">
    <name type="scientific">Exophiala sideris</name>
    <dbReference type="NCBI Taxonomy" id="1016849"/>
    <lineage>
        <taxon>Eukaryota</taxon>
        <taxon>Fungi</taxon>
        <taxon>Dikarya</taxon>
        <taxon>Ascomycota</taxon>
        <taxon>Pezizomycotina</taxon>
        <taxon>Eurotiomycetes</taxon>
        <taxon>Chaetothyriomycetidae</taxon>
        <taxon>Chaetothyriales</taxon>
        <taxon>Herpotrichiellaceae</taxon>
        <taxon>Exophiala</taxon>
    </lineage>
</organism>
<keyword evidence="1" id="KW-1133">Transmembrane helix</keyword>
<proteinExistence type="predicted"/>
<keyword evidence="1" id="KW-0472">Membrane</keyword>
<dbReference type="EMBL" id="KN846951">
    <property type="protein sequence ID" value="KIV86775.1"/>
    <property type="molecule type" value="Genomic_DNA"/>
</dbReference>
<feature type="transmembrane region" description="Helical" evidence="1">
    <location>
        <begin position="23"/>
        <end position="42"/>
    </location>
</feature>
<reference evidence="2 3" key="1">
    <citation type="submission" date="2015-01" db="EMBL/GenBank/DDBJ databases">
        <title>The Genome Sequence of Exophiala sideris CBS121828.</title>
        <authorList>
            <consortium name="The Broad Institute Genomics Platform"/>
            <person name="Cuomo C."/>
            <person name="de Hoog S."/>
            <person name="Gorbushina A."/>
            <person name="Stielow B."/>
            <person name="Teixiera M."/>
            <person name="Abouelleil A."/>
            <person name="Chapman S.B."/>
            <person name="Priest M."/>
            <person name="Young S.K."/>
            <person name="Wortman J."/>
            <person name="Nusbaum C."/>
            <person name="Birren B."/>
        </authorList>
    </citation>
    <scope>NUCLEOTIDE SEQUENCE [LARGE SCALE GENOMIC DNA]</scope>
    <source>
        <strain evidence="2 3">CBS 121828</strain>
    </source>
</reference>
<accession>A0A0D1WDD3</accession>
<evidence type="ECO:0000313" key="2">
    <source>
        <dbReference type="EMBL" id="KIV86775.1"/>
    </source>
</evidence>
<keyword evidence="1" id="KW-0812">Transmembrane</keyword>
<protein>
    <submittedName>
        <fullName evidence="2">Uncharacterized protein</fullName>
    </submittedName>
</protein>
<evidence type="ECO:0000256" key="1">
    <source>
        <dbReference type="SAM" id="Phobius"/>
    </source>
</evidence>